<evidence type="ECO:0000256" key="1">
    <source>
        <dbReference type="SAM" id="SignalP"/>
    </source>
</evidence>
<keyword evidence="1" id="KW-0732">Signal</keyword>
<dbReference type="AlphaFoldDB" id="A0A561BZU8"/>
<dbReference type="RefSeq" id="WP_145811296.1">
    <property type="nucleotide sequence ID" value="NZ_VIVK01000001.1"/>
</dbReference>
<dbReference type="Gene3D" id="2.130.10.10">
    <property type="entry name" value="YVTN repeat-like/Quinoprotein amine dehydrogenase"/>
    <property type="match status" value="1"/>
</dbReference>
<name>A0A561BZU8_9ACTN</name>
<dbReference type="SUPFAM" id="SSF50998">
    <property type="entry name" value="Quinoprotein alcohol dehydrogenase-like"/>
    <property type="match status" value="1"/>
</dbReference>
<feature type="signal peptide" evidence="1">
    <location>
        <begin position="1"/>
        <end position="24"/>
    </location>
</feature>
<protein>
    <recommendedName>
        <fullName evidence="4">Carbohydrate binding protein</fullName>
    </recommendedName>
</protein>
<evidence type="ECO:0008006" key="4">
    <source>
        <dbReference type="Google" id="ProtNLM"/>
    </source>
</evidence>
<dbReference type="Gene3D" id="2.60.120.260">
    <property type="entry name" value="Galactose-binding domain-like"/>
    <property type="match status" value="1"/>
</dbReference>
<gene>
    <name evidence="2" type="ORF">FB561_5377</name>
</gene>
<dbReference type="InterPro" id="IPR011047">
    <property type="entry name" value="Quinoprotein_ADH-like_sf"/>
</dbReference>
<proteinExistence type="predicted"/>
<dbReference type="InterPro" id="IPR015943">
    <property type="entry name" value="WD40/YVTN_repeat-like_dom_sf"/>
</dbReference>
<feature type="chain" id="PRO_5021974556" description="Carbohydrate binding protein" evidence="1">
    <location>
        <begin position="25"/>
        <end position="850"/>
    </location>
</feature>
<dbReference type="OrthoDB" id="57332at2"/>
<comment type="caution">
    <text evidence="2">The sequence shown here is derived from an EMBL/GenBank/DDBJ whole genome shotgun (WGS) entry which is preliminary data.</text>
</comment>
<sequence>MRLRQLAVLTVTMTMALNAGVARAATDAPRLQPGDLLIPNHGFEEGVVGWTASNGLGDPPSAHCRDLVTSTTWASEGTRSLRLSGEPPCVNAGAVSTPVAVQAGETYTAFAQVRAEHQTSVALRWLDSRGAVVSRSSSSRERATGVIEVSAAAPVGATQAAVEVGARGPADFDEVLVTSRYTVLNPQITKQASFLSMAAGVDENGRHVTYAMATGSENDPAVLTITDILTGTVVRNVELPGATGAWGVRQNPVTKTVYIGTYGAPALWLYSPGAAQARRIGAPPIRSWGFMYDIDFDDQGVAYGGGWGEPTSGFAGAALYRYTEGVGFQGTLGPNPLTTDAYYSRPVAYEEQTRTVFTGTGTKPHLFGCATVGDPRCKDLIGLFSPELQNSVWVYGVTAGNGYVMAWAGDSQSLGRDSLVVLKVSRDSAGELQAGKVAEIKGVIYNGSSPVIDGKIYYSKAGDPGQPLYAFDVAAGTETKLPNSQTGIFSRRWEAVALDDPAWPGTTLVGWNSGAFLVKYNLETGRLVRTKVEGIPQVSTRINSITAGPDGRIWSAGYLTGGLGRAVSMRDDQRTTYPVGGQAESMLSYRGRVYQGTYPYARIESFSPDEVASGKAPRVDCSIGASQNRPYGLAAHGDRIYYGTQAEYGHDQGAFGWLDLTTGRCTTLAGAIGHQSVNAIAASGTKVFGGGNIFYGYDGLPIDTQAKLLIFDETTQQARTITWPVPNTRSVNAAVTAPDGTVWFYAEGWLLAMDPDTEQWIHREHIFPDLKPGARIPGNYATMALTGGRIYGNAAGRVFGFDPARVLANGTTAGDLTTLFQGAGAGLTQDAHGNLYVPYNATRLLRIDPR</sequence>
<keyword evidence="3" id="KW-1185">Reference proteome</keyword>
<dbReference type="Proteomes" id="UP000318380">
    <property type="component" value="Unassembled WGS sequence"/>
</dbReference>
<organism evidence="2 3">
    <name type="scientific">Kribbella amoyensis</name>
    <dbReference type="NCBI Taxonomy" id="996641"/>
    <lineage>
        <taxon>Bacteria</taxon>
        <taxon>Bacillati</taxon>
        <taxon>Actinomycetota</taxon>
        <taxon>Actinomycetes</taxon>
        <taxon>Propionibacteriales</taxon>
        <taxon>Kribbellaceae</taxon>
        <taxon>Kribbella</taxon>
    </lineage>
</organism>
<accession>A0A561BZU8</accession>
<reference evidence="2 3" key="1">
    <citation type="submission" date="2019-06" db="EMBL/GenBank/DDBJ databases">
        <title>Sequencing the genomes of 1000 actinobacteria strains.</title>
        <authorList>
            <person name="Klenk H.-P."/>
        </authorList>
    </citation>
    <scope>NUCLEOTIDE SEQUENCE [LARGE SCALE GENOMIC DNA]</scope>
    <source>
        <strain evidence="2 3">DSM 24683</strain>
    </source>
</reference>
<evidence type="ECO:0000313" key="3">
    <source>
        <dbReference type="Proteomes" id="UP000318380"/>
    </source>
</evidence>
<evidence type="ECO:0000313" key="2">
    <source>
        <dbReference type="EMBL" id="TWD84202.1"/>
    </source>
</evidence>
<dbReference type="EMBL" id="VIVK01000001">
    <property type="protein sequence ID" value="TWD84202.1"/>
    <property type="molecule type" value="Genomic_DNA"/>
</dbReference>